<dbReference type="InterPro" id="IPR010920">
    <property type="entry name" value="LSM_dom_sf"/>
</dbReference>
<evidence type="ECO:0000256" key="1">
    <source>
        <dbReference type="ARBA" id="ARBA00004651"/>
    </source>
</evidence>
<dbReference type="AlphaFoldDB" id="A0A562UEW5"/>
<evidence type="ECO:0000256" key="5">
    <source>
        <dbReference type="ARBA" id="ARBA00022989"/>
    </source>
</evidence>
<comment type="subcellular location">
    <subcellularLocation>
        <location evidence="1">Cell membrane</location>
        <topology evidence="1">Multi-pass membrane protein</topology>
    </subcellularLocation>
</comment>
<protein>
    <submittedName>
        <fullName evidence="11">Mechanosensitive ion channel-like protein</fullName>
    </submittedName>
</protein>
<keyword evidence="4 7" id="KW-0812">Transmembrane</keyword>
<dbReference type="Gene3D" id="2.30.30.60">
    <property type="match status" value="1"/>
</dbReference>
<evidence type="ECO:0000256" key="2">
    <source>
        <dbReference type="ARBA" id="ARBA00008017"/>
    </source>
</evidence>
<dbReference type="SUPFAM" id="SSF82689">
    <property type="entry name" value="Mechanosensitive channel protein MscS (YggB), C-terminal domain"/>
    <property type="match status" value="1"/>
</dbReference>
<dbReference type="InterPro" id="IPR011066">
    <property type="entry name" value="MscS_channel_C_sf"/>
</dbReference>
<evidence type="ECO:0000256" key="7">
    <source>
        <dbReference type="SAM" id="Phobius"/>
    </source>
</evidence>
<dbReference type="SUPFAM" id="SSF50182">
    <property type="entry name" value="Sm-like ribonucleoproteins"/>
    <property type="match status" value="1"/>
</dbReference>
<dbReference type="EMBL" id="VLLI01000001">
    <property type="protein sequence ID" value="TWJ04300.1"/>
    <property type="molecule type" value="Genomic_DNA"/>
</dbReference>
<proteinExistence type="inferred from homology"/>
<dbReference type="GO" id="GO:0005886">
    <property type="term" value="C:plasma membrane"/>
    <property type="evidence" value="ECO:0007669"/>
    <property type="project" value="UniProtKB-SubCell"/>
</dbReference>
<evidence type="ECO:0000313" key="12">
    <source>
        <dbReference type="Proteomes" id="UP000317010"/>
    </source>
</evidence>
<feature type="domain" description="Mechanosensitive ion channel MscS" evidence="8">
    <location>
        <begin position="342"/>
        <end position="407"/>
    </location>
</feature>
<reference evidence="11 12" key="1">
    <citation type="submission" date="2019-07" db="EMBL/GenBank/DDBJ databases">
        <title>Genomic Encyclopedia of Archaeal and Bacterial Type Strains, Phase II (KMG-II): from individual species to whole genera.</title>
        <authorList>
            <person name="Goeker M."/>
        </authorList>
    </citation>
    <scope>NUCLEOTIDE SEQUENCE [LARGE SCALE GENOMIC DNA]</scope>
    <source>
        <strain evidence="11 12">ATCC BAA-1854</strain>
    </source>
</reference>
<dbReference type="InterPro" id="IPR049142">
    <property type="entry name" value="MS_channel_1st"/>
</dbReference>
<feature type="transmembrane region" description="Helical" evidence="7">
    <location>
        <begin position="247"/>
        <end position="268"/>
    </location>
</feature>
<gene>
    <name evidence="11" type="ORF">JN11_00008</name>
</gene>
<dbReference type="Pfam" id="PF00924">
    <property type="entry name" value="MS_channel_2nd"/>
    <property type="match status" value="1"/>
</dbReference>
<evidence type="ECO:0000256" key="6">
    <source>
        <dbReference type="ARBA" id="ARBA00023136"/>
    </source>
</evidence>
<keyword evidence="12" id="KW-1185">Reference proteome</keyword>
<feature type="transmembrane region" description="Helical" evidence="7">
    <location>
        <begin position="289"/>
        <end position="316"/>
    </location>
</feature>
<dbReference type="Pfam" id="PF21088">
    <property type="entry name" value="MS_channel_1st"/>
    <property type="match status" value="1"/>
</dbReference>
<dbReference type="Pfam" id="PF21082">
    <property type="entry name" value="MS_channel_3rd"/>
    <property type="match status" value="1"/>
</dbReference>
<feature type="transmembrane region" description="Helical" evidence="7">
    <location>
        <begin position="328"/>
        <end position="355"/>
    </location>
</feature>
<evidence type="ECO:0000256" key="4">
    <source>
        <dbReference type="ARBA" id="ARBA00022692"/>
    </source>
</evidence>
<keyword evidence="3" id="KW-1003">Cell membrane</keyword>
<feature type="domain" description="Mechanosensitive ion channel MscS C-terminal" evidence="9">
    <location>
        <begin position="419"/>
        <end position="500"/>
    </location>
</feature>
<dbReference type="OrthoDB" id="9809206at2"/>
<dbReference type="InterPro" id="IPR045275">
    <property type="entry name" value="MscS_archaea/bacteria_type"/>
</dbReference>
<dbReference type="InterPro" id="IPR006685">
    <property type="entry name" value="MscS_channel_2nd"/>
</dbReference>
<dbReference type="PANTHER" id="PTHR30221">
    <property type="entry name" value="SMALL-CONDUCTANCE MECHANOSENSITIVE CHANNEL"/>
    <property type="match status" value="1"/>
</dbReference>
<dbReference type="Proteomes" id="UP000317010">
    <property type="component" value="Unassembled WGS sequence"/>
</dbReference>
<sequence length="538" mass="60577">MFRYRYLLLFLLITFDFAYGQKTVTEKGAPVIVNQDTVFEFYTGQGLFTAKERASVINKRLNILISQLDFNPDSLVVKNDTSISTITYKSDLILAITNKDAAASELDRPQLAANYLAILKKKLGHSFESNSIKEQIINVLEAIAVVAVLLILIWVINRVFRLLKFRLLKSWETRVAKLAEKGAPVGYADRLLPIVTNLLRAGRVLIIILLVYLALPVAFLIFPWTKPIATQLLSYVIDPLKDIVKAIIRYIPNLLTITVIYLCTRYLIKLIKFIATEIESGSFTIKNFYADWAIPTYNIIRVLLYAFMFVVVFPYLPGSDSKIFQGVTVFLGVLFSFGSSSAISNMIAGLVLTYMRPFKIGDRVKVGEIVGDVIEKNLLITRIRTVKNEDITVPNATILGGATTNYTSSSQNLGLILHTSVTIGYDAPWHIIHQLLINAAMATEGILKDPKPFVYQTDLNDFNVTYQINAYTAHSHQMSSLYSLLHQNIQDKFNEAGMEIMSPHFTSLRDGNAIQIPEAYISKDYKKPGFKVDKEDKN</sequence>
<comment type="caution">
    <text evidence="11">The sequence shown here is derived from an EMBL/GenBank/DDBJ whole genome shotgun (WGS) entry which is preliminary data.</text>
</comment>
<dbReference type="Gene3D" id="3.30.70.100">
    <property type="match status" value="1"/>
</dbReference>
<evidence type="ECO:0000259" key="8">
    <source>
        <dbReference type="Pfam" id="PF00924"/>
    </source>
</evidence>
<feature type="domain" description="Mechanosensitive ion channel transmembrane helices 2/3" evidence="10">
    <location>
        <begin position="298"/>
        <end position="339"/>
    </location>
</feature>
<dbReference type="InterPro" id="IPR023408">
    <property type="entry name" value="MscS_beta-dom_sf"/>
</dbReference>
<keyword evidence="5 7" id="KW-1133">Transmembrane helix</keyword>
<dbReference type="PANTHER" id="PTHR30221:SF18">
    <property type="entry name" value="SLL0590 PROTEIN"/>
    <property type="match status" value="1"/>
</dbReference>
<evidence type="ECO:0000256" key="3">
    <source>
        <dbReference type="ARBA" id="ARBA00022475"/>
    </source>
</evidence>
<name>A0A562UEW5_9SPHI</name>
<dbReference type="InterPro" id="IPR049278">
    <property type="entry name" value="MS_channel_C"/>
</dbReference>
<evidence type="ECO:0000259" key="10">
    <source>
        <dbReference type="Pfam" id="PF21088"/>
    </source>
</evidence>
<evidence type="ECO:0000259" key="9">
    <source>
        <dbReference type="Pfam" id="PF21082"/>
    </source>
</evidence>
<accession>A0A562UEW5</accession>
<keyword evidence="6 7" id="KW-0472">Membrane</keyword>
<feature type="transmembrane region" description="Helical" evidence="7">
    <location>
        <begin position="204"/>
        <end position="224"/>
    </location>
</feature>
<dbReference type="RefSeq" id="WP_144908412.1">
    <property type="nucleotide sequence ID" value="NZ_VLLI01000001.1"/>
</dbReference>
<evidence type="ECO:0000313" key="11">
    <source>
        <dbReference type="EMBL" id="TWJ04300.1"/>
    </source>
</evidence>
<comment type="similarity">
    <text evidence="2">Belongs to the MscS (TC 1.A.23) family.</text>
</comment>
<feature type="transmembrane region" description="Helical" evidence="7">
    <location>
        <begin position="136"/>
        <end position="156"/>
    </location>
</feature>
<dbReference type="GO" id="GO:0008381">
    <property type="term" value="F:mechanosensitive monoatomic ion channel activity"/>
    <property type="evidence" value="ECO:0007669"/>
    <property type="project" value="InterPro"/>
</dbReference>
<organism evidence="11 12">
    <name type="scientific">Mucilaginibacter frigoritolerans</name>
    <dbReference type="NCBI Taxonomy" id="652788"/>
    <lineage>
        <taxon>Bacteria</taxon>
        <taxon>Pseudomonadati</taxon>
        <taxon>Bacteroidota</taxon>
        <taxon>Sphingobacteriia</taxon>
        <taxon>Sphingobacteriales</taxon>
        <taxon>Sphingobacteriaceae</taxon>
        <taxon>Mucilaginibacter</taxon>
    </lineage>
</organism>